<evidence type="ECO:0008006" key="5">
    <source>
        <dbReference type="Google" id="ProtNLM"/>
    </source>
</evidence>
<dbReference type="GO" id="GO:0009451">
    <property type="term" value="P:RNA modification"/>
    <property type="evidence" value="ECO:0007669"/>
    <property type="project" value="InterPro"/>
</dbReference>
<dbReference type="GO" id="GO:0003723">
    <property type="term" value="F:RNA binding"/>
    <property type="evidence" value="ECO:0007669"/>
    <property type="project" value="InterPro"/>
</dbReference>
<proteinExistence type="predicted"/>
<sequence length="152" mass="17202">MYSKCGCLVSAERLFDKMDEKSVVSWATMNGAYVQWNQPDEAIEVFERMESENVKPNEVTLVNVLTACARAKDLRTVKRVHEYRDEHDFGFHLVLNTVLMDAYCKCGCVSLAKDLFEAMPVNNSHMDACTHLGALELGRVLLSWVCGYMPIS</sequence>
<dbReference type="Pfam" id="PF13041">
    <property type="entry name" value="PPR_2"/>
    <property type="match status" value="1"/>
</dbReference>
<keyword evidence="1" id="KW-0677">Repeat</keyword>
<dbReference type="Gene3D" id="1.25.40.10">
    <property type="entry name" value="Tetratricopeptide repeat domain"/>
    <property type="match status" value="1"/>
</dbReference>
<reference evidence="3" key="2">
    <citation type="submission" date="2023-06" db="EMBL/GenBank/DDBJ databases">
        <authorList>
            <person name="Swenson N.G."/>
            <person name="Wegrzyn J.L."/>
            <person name="Mcevoy S.L."/>
        </authorList>
    </citation>
    <scope>NUCLEOTIDE SEQUENCE</scope>
    <source>
        <strain evidence="3">NS2018</strain>
        <tissue evidence="3">Leaf</tissue>
    </source>
</reference>
<dbReference type="InterPro" id="IPR011990">
    <property type="entry name" value="TPR-like_helical_dom_sf"/>
</dbReference>
<dbReference type="InterPro" id="IPR002885">
    <property type="entry name" value="PPR_rpt"/>
</dbReference>
<dbReference type="InterPro" id="IPR046960">
    <property type="entry name" value="PPR_At4g14850-like_plant"/>
</dbReference>
<dbReference type="Proteomes" id="UP001168877">
    <property type="component" value="Unassembled WGS sequence"/>
</dbReference>
<comment type="caution">
    <text evidence="3">The sequence shown here is derived from an EMBL/GenBank/DDBJ whole genome shotgun (WGS) entry which is preliminary data.</text>
</comment>
<dbReference type="PANTHER" id="PTHR47926">
    <property type="entry name" value="PENTATRICOPEPTIDE REPEAT-CONTAINING PROTEIN"/>
    <property type="match status" value="1"/>
</dbReference>
<dbReference type="EMBL" id="JAUESC010000388">
    <property type="protein sequence ID" value="KAK0570404.1"/>
    <property type="molecule type" value="Genomic_DNA"/>
</dbReference>
<reference evidence="3" key="1">
    <citation type="journal article" date="2022" name="Plant J.">
        <title>Strategies of tolerance reflected in two North American maple genomes.</title>
        <authorList>
            <person name="McEvoy S.L."/>
            <person name="Sezen U.U."/>
            <person name="Trouern-Trend A."/>
            <person name="McMahon S.M."/>
            <person name="Schaberg P.G."/>
            <person name="Yang J."/>
            <person name="Wegrzyn J.L."/>
            <person name="Swenson N.G."/>
        </authorList>
    </citation>
    <scope>NUCLEOTIDE SEQUENCE</scope>
    <source>
        <strain evidence="3">NS2018</strain>
    </source>
</reference>
<dbReference type="AlphaFoldDB" id="A0AA39RB30"/>
<evidence type="ECO:0000313" key="4">
    <source>
        <dbReference type="Proteomes" id="UP001168877"/>
    </source>
</evidence>
<accession>A0AA39RB30</accession>
<evidence type="ECO:0000313" key="3">
    <source>
        <dbReference type="EMBL" id="KAK0570404.1"/>
    </source>
</evidence>
<evidence type="ECO:0000256" key="1">
    <source>
        <dbReference type="ARBA" id="ARBA00022737"/>
    </source>
</evidence>
<feature type="repeat" description="PPR" evidence="2">
    <location>
        <begin position="22"/>
        <end position="56"/>
    </location>
</feature>
<dbReference type="NCBIfam" id="TIGR00756">
    <property type="entry name" value="PPR"/>
    <property type="match status" value="2"/>
</dbReference>
<evidence type="ECO:0000256" key="2">
    <source>
        <dbReference type="PROSITE-ProRule" id="PRU00708"/>
    </source>
</evidence>
<keyword evidence="4" id="KW-1185">Reference proteome</keyword>
<organism evidence="3 4">
    <name type="scientific">Acer saccharum</name>
    <name type="common">Sugar maple</name>
    <dbReference type="NCBI Taxonomy" id="4024"/>
    <lineage>
        <taxon>Eukaryota</taxon>
        <taxon>Viridiplantae</taxon>
        <taxon>Streptophyta</taxon>
        <taxon>Embryophyta</taxon>
        <taxon>Tracheophyta</taxon>
        <taxon>Spermatophyta</taxon>
        <taxon>Magnoliopsida</taxon>
        <taxon>eudicotyledons</taxon>
        <taxon>Gunneridae</taxon>
        <taxon>Pentapetalae</taxon>
        <taxon>rosids</taxon>
        <taxon>malvids</taxon>
        <taxon>Sapindales</taxon>
        <taxon>Sapindaceae</taxon>
        <taxon>Hippocastanoideae</taxon>
        <taxon>Acereae</taxon>
        <taxon>Acer</taxon>
    </lineage>
</organism>
<dbReference type="Pfam" id="PF01535">
    <property type="entry name" value="PPR"/>
    <property type="match status" value="1"/>
</dbReference>
<gene>
    <name evidence="3" type="ORF">LWI29_000670</name>
</gene>
<protein>
    <recommendedName>
        <fullName evidence="5">Pentatricopeptide repeat-containing protein</fullName>
    </recommendedName>
</protein>
<name>A0AA39RB30_ACESA</name>
<dbReference type="PROSITE" id="PS51375">
    <property type="entry name" value="PPR"/>
    <property type="match status" value="1"/>
</dbReference>